<feature type="compositionally biased region" description="Polar residues" evidence="2">
    <location>
        <begin position="42"/>
        <end position="59"/>
    </location>
</feature>
<reference evidence="4 5" key="1">
    <citation type="submission" date="2018-06" db="EMBL/GenBank/DDBJ databases">
        <title>Comparative genomics reveals the genomic features of Rhizophagus irregularis, R. cerebriforme, R. diaphanum and Gigaspora rosea, and their symbiotic lifestyle signature.</title>
        <authorList>
            <person name="Morin E."/>
            <person name="San Clemente H."/>
            <person name="Chen E.C.H."/>
            <person name="De La Providencia I."/>
            <person name="Hainaut M."/>
            <person name="Kuo A."/>
            <person name="Kohler A."/>
            <person name="Murat C."/>
            <person name="Tang N."/>
            <person name="Roy S."/>
            <person name="Loubradou J."/>
            <person name="Henrissat B."/>
            <person name="Grigoriev I.V."/>
            <person name="Corradi N."/>
            <person name="Roux C."/>
            <person name="Martin F.M."/>
        </authorList>
    </citation>
    <scope>NUCLEOTIDE SEQUENCE [LARGE SCALE GENOMIC DNA]</scope>
    <source>
        <strain evidence="4 5">DAOM 194757</strain>
    </source>
</reference>
<comment type="similarity">
    <text evidence="1">Belongs to the 'GDSL' lipolytic enzyme family.</text>
</comment>
<dbReference type="GO" id="GO:0016788">
    <property type="term" value="F:hydrolase activity, acting on ester bonds"/>
    <property type="evidence" value="ECO:0007669"/>
    <property type="project" value="InterPro"/>
</dbReference>
<proteinExistence type="inferred from homology"/>
<name>A0A397U9X2_9GLOM</name>
<keyword evidence="5" id="KW-1185">Reference proteome</keyword>
<sequence>MNFETSPFKIFKSLSYDSSPIQFFIKSIQKNSSTTQRSTTTNLKKPNTTSSSVSKNLNQNITSSPTYKIPSKIKLVKNSESLRKRYDKLIAFGDSHTDNGNVYYLTNKQWPSETSYMGRYCNGKVWVEYLAESLDIELVNYAFGGATVDSNFIQGVTGPNKDKVPGIKQQIEAFISANNKSNNNPNPDNDFSKTLFAIWDSGGDYCFTNMTASPLLLVQSLIDSLHLLVQSFPTISTLLIPNLPDFSLVPQFNTMNTVEKEKLSKIVDSHNKYLLEHLIKFGRETGVKIFYLECDKLFVALQTGMNNFGFTNCIDAADDVYGADKKQRNDPKPSLDLGTLNADIIFKIVSSKSSNFDKVKSVYNQPDDKDSYFYFDAYHCSSKVHEFIANVCFKTLENSIYSNSTYKRDSFSARMYGYICVATIIFLILFFRILSNQIQNNMYGYICVATIIFLLLFFRILSNQIKTLLSTFKHIFV</sequence>
<dbReference type="OrthoDB" id="1600564at2759"/>
<dbReference type="Proteomes" id="UP000266673">
    <property type="component" value="Unassembled WGS sequence"/>
</dbReference>
<dbReference type="Pfam" id="PF00657">
    <property type="entry name" value="Lipase_GDSL"/>
    <property type="match status" value="1"/>
</dbReference>
<dbReference type="Gene3D" id="3.40.50.1110">
    <property type="entry name" value="SGNH hydrolase"/>
    <property type="match status" value="1"/>
</dbReference>
<evidence type="ECO:0000256" key="1">
    <source>
        <dbReference type="ARBA" id="ARBA00008668"/>
    </source>
</evidence>
<keyword evidence="3" id="KW-0812">Transmembrane</keyword>
<dbReference type="EMBL" id="QKWP01001720">
    <property type="protein sequence ID" value="RIB07062.1"/>
    <property type="molecule type" value="Genomic_DNA"/>
</dbReference>
<feature type="transmembrane region" description="Helical" evidence="3">
    <location>
        <begin position="442"/>
        <end position="461"/>
    </location>
</feature>
<dbReference type="PANTHER" id="PTHR22835:SF659">
    <property type="entry name" value="GDSL LIPASE_ACYLHYDROLASE, PUTATIVE (AFU_ORTHOLOGUE AFUA_2G00510)-RELATED"/>
    <property type="match status" value="1"/>
</dbReference>
<dbReference type="InterPro" id="IPR036514">
    <property type="entry name" value="SGNH_hydro_sf"/>
</dbReference>
<comment type="caution">
    <text evidence="4">The sequence shown here is derived from an EMBL/GenBank/DDBJ whole genome shotgun (WGS) entry which is preliminary data.</text>
</comment>
<dbReference type="PANTHER" id="PTHR22835">
    <property type="entry name" value="ZINC FINGER FYVE DOMAIN CONTAINING PROTEIN"/>
    <property type="match status" value="1"/>
</dbReference>
<keyword evidence="3" id="KW-0472">Membrane</keyword>
<protein>
    <submittedName>
        <fullName evidence="4">Carbohydrate Esterase Family 16 protein</fullName>
    </submittedName>
</protein>
<dbReference type="InterPro" id="IPR001087">
    <property type="entry name" value="GDSL"/>
</dbReference>
<feature type="transmembrane region" description="Helical" evidence="3">
    <location>
        <begin position="415"/>
        <end position="435"/>
    </location>
</feature>
<dbReference type="CDD" id="cd01846">
    <property type="entry name" value="fatty_acyltransferase_like"/>
    <property type="match status" value="1"/>
</dbReference>
<accession>A0A397U9X2</accession>
<evidence type="ECO:0000313" key="5">
    <source>
        <dbReference type="Proteomes" id="UP000266673"/>
    </source>
</evidence>
<dbReference type="SUPFAM" id="SSF52266">
    <property type="entry name" value="SGNH hydrolase"/>
    <property type="match status" value="1"/>
</dbReference>
<feature type="region of interest" description="Disordered" evidence="2">
    <location>
        <begin position="35"/>
        <end position="59"/>
    </location>
</feature>
<organism evidence="4 5">
    <name type="scientific">Gigaspora rosea</name>
    <dbReference type="NCBI Taxonomy" id="44941"/>
    <lineage>
        <taxon>Eukaryota</taxon>
        <taxon>Fungi</taxon>
        <taxon>Fungi incertae sedis</taxon>
        <taxon>Mucoromycota</taxon>
        <taxon>Glomeromycotina</taxon>
        <taxon>Glomeromycetes</taxon>
        <taxon>Diversisporales</taxon>
        <taxon>Gigasporaceae</taxon>
        <taxon>Gigaspora</taxon>
    </lineage>
</organism>
<dbReference type="AlphaFoldDB" id="A0A397U9X2"/>
<evidence type="ECO:0000256" key="2">
    <source>
        <dbReference type="SAM" id="MobiDB-lite"/>
    </source>
</evidence>
<evidence type="ECO:0000256" key="3">
    <source>
        <dbReference type="SAM" id="Phobius"/>
    </source>
</evidence>
<evidence type="ECO:0000313" key="4">
    <source>
        <dbReference type="EMBL" id="RIB07062.1"/>
    </source>
</evidence>
<keyword evidence="3" id="KW-1133">Transmembrane helix</keyword>
<gene>
    <name evidence="4" type="ORF">C2G38_2114740</name>
</gene>